<dbReference type="Proteomes" id="UP000447434">
    <property type="component" value="Chromosome 11"/>
</dbReference>
<dbReference type="AlphaFoldDB" id="A0A6A4PTM7"/>
<keyword evidence="2" id="KW-1185">Reference proteome</keyword>
<gene>
    <name evidence="1" type="ORF">Lalb_Chr11g0073781</name>
</gene>
<comment type="caution">
    <text evidence="1">The sequence shown here is derived from an EMBL/GenBank/DDBJ whole genome shotgun (WGS) entry which is preliminary data.</text>
</comment>
<accession>A0A6A4PTM7</accession>
<dbReference type="EMBL" id="WOCE01000011">
    <property type="protein sequence ID" value="KAE9604624.1"/>
    <property type="molecule type" value="Genomic_DNA"/>
</dbReference>
<proteinExistence type="predicted"/>
<name>A0A6A4PTM7_LUPAL</name>
<reference evidence="2" key="1">
    <citation type="journal article" date="2020" name="Nat. Commun.">
        <title>Genome sequence of the cluster root forming white lupin.</title>
        <authorList>
            <person name="Hufnagel B."/>
            <person name="Marques A."/>
            <person name="Soriano A."/>
            <person name="Marques L."/>
            <person name="Divol F."/>
            <person name="Doumas P."/>
            <person name="Sallet E."/>
            <person name="Mancinotti D."/>
            <person name="Carrere S."/>
            <person name="Marande W."/>
            <person name="Arribat S."/>
            <person name="Keller J."/>
            <person name="Huneau C."/>
            <person name="Blein T."/>
            <person name="Aime D."/>
            <person name="Laguerre M."/>
            <person name="Taylor J."/>
            <person name="Schubert V."/>
            <person name="Nelson M."/>
            <person name="Geu-Flores F."/>
            <person name="Crespi M."/>
            <person name="Gallardo-Guerrero K."/>
            <person name="Delaux P.-M."/>
            <person name="Salse J."/>
            <person name="Berges H."/>
            <person name="Guyot R."/>
            <person name="Gouzy J."/>
            <person name="Peret B."/>
        </authorList>
    </citation>
    <scope>NUCLEOTIDE SEQUENCE [LARGE SCALE GENOMIC DNA]</scope>
    <source>
        <strain evidence="2">cv. Amiga</strain>
    </source>
</reference>
<evidence type="ECO:0000313" key="1">
    <source>
        <dbReference type="EMBL" id="KAE9604624.1"/>
    </source>
</evidence>
<organism evidence="1 2">
    <name type="scientific">Lupinus albus</name>
    <name type="common">White lupine</name>
    <name type="synonym">Lupinus termis</name>
    <dbReference type="NCBI Taxonomy" id="3870"/>
    <lineage>
        <taxon>Eukaryota</taxon>
        <taxon>Viridiplantae</taxon>
        <taxon>Streptophyta</taxon>
        <taxon>Embryophyta</taxon>
        <taxon>Tracheophyta</taxon>
        <taxon>Spermatophyta</taxon>
        <taxon>Magnoliopsida</taxon>
        <taxon>eudicotyledons</taxon>
        <taxon>Gunneridae</taxon>
        <taxon>Pentapetalae</taxon>
        <taxon>rosids</taxon>
        <taxon>fabids</taxon>
        <taxon>Fabales</taxon>
        <taxon>Fabaceae</taxon>
        <taxon>Papilionoideae</taxon>
        <taxon>50 kb inversion clade</taxon>
        <taxon>genistoids sensu lato</taxon>
        <taxon>core genistoids</taxon>
        <taxon>Genisteae</taxon>
        <taxon>Lupinus</taxon>
    </lineage>
</organism>
<sequence>MGIRLRSPAATRIGTLKRSNMLNHPLRMTLATYLSASSVGSQVIWHESAGTNQWIILHKLTWLRIHLWPG</sequence>
<protein>
    <submittedName>
        <fullName evidence="1">Uncharacterized protein</fullName>
    </submittedName>
</protein>
<evidence type="ECO:0000313" key="2">
    <source>
        <dbReference type="Proteomes" id="UP000447434"/>
    </source>
</evidence>